<dbReference type="AlphaFoldDB" id="A0A098G8S4"/>
<dbReference type="EMBL" id="LN614827">
    <property type="protein sequence ID" value="CEG58399.1"/>
    <property type="molecule type" value="Genomic_DNA"/>
</dbReference>
<dbReference type="Proteomes" id="UP000032430">
    <property type="component" value="Chromosome I"/>
</dbReference>
<dbReference type="OrthoDB" id="9894986at2"/>
<keyword evidence="2" id="KW-1185">Reference proteome</keyword>
<organism evidence="1 2">
    <name type="scientific">Legionella fallonii LLAP-10</name>
    <dbReference type="NCBI Taxonomy" id="1212491"/>
    <lineage>
        <taxon>Bacteria</taxon>
        <taxon>Pseudomonadati</taxon>
        <taxon>Pseudomonadota</taxon>
        <taxon>Gammaproteobacteria</taxon>
        <taxon>Legionellales</taxon>
        <taxon>Legionellaceae</taxon>
        <taxon>Legionella</taxon>
    </lineage>
</organism>
<evidence type="ECO:0000313" key="2">
    <source>
        <dbReference type="Proteomes" id="UP000032430"/>
    </source>
</evidence>
<dbReference type="KEGG" id="lfa:LFA_3053"/>
<accession>A0A098G8S4</accession>
<evidence type="ECO:0000313" key="1">
    <source>
        <dbReference type="EMBL" id="CEG58399.1"/>
    </source>
</evidence>
<sequence>MLMRIESKLLSKRAEIYNYILTEQSNQTTSPVTFENRPENDVSERVTLAKAKAMLKILKPFLGNAIFIAESTQEYRLVIPHSCLNKENLSSLALSKMIVTASLSPAASVDHIDKEAECHKRALSLTELLPNYDEPPSPQFKP</sequence>
<proteinExistence type="predicted"/>
<name>A0A098G8S4_9GAMM</name>
<gene>
    <name evidence="1" type="ORF">LFA_3053</name>
</gene>
<dbReference type="RefSeq" id="WP_045096722.1">
    <property type="nucleotide sequence ID" value="NZ_LN614827.1"/>
</dbReference>
<reference evidence="2" key="1">
    <citation type="submission" date="2014-09" db="EMBL/GenBank/DDBJ databases">
        <authorList>
            <person name="Gomez-Valero L."/>
        </authorList>
    </citation>
    <scope>NUCLEOTIDE SEQUENCE [LARGE SCALE GENOMIC DNA]</scope>
    <source>
        <strain evidence="2">ATCC700992</strain>
    </source>
</reference>
<dbReference type="HOGENOM" id="CLU_1813390_0_0_6"/>
<protein>
    <submittedName>
        <fullName evidence="1">Uncharacterized protein</fullName>
    </submittedName>
</protein>